<dbReference type="Pfam" id="PF07596">
    <property type="entry name" value="SBP_bac_10"/>
    <property type="match status" value="1"/>
</dbReference>
<feature type="transmembrane region" description="Helical" evidence="2">
    <location>
        <begin position="6"/>
        <end position="29"/>
    </location>
</feature>
<accession>A0A368KP54</accession>
<evidence type="ECO:0000256" key="2">
    <source>
        <dbReference type="SAM" id="Phobius"/>
    </source>
</evidence>
<feature type="transmembrane region" description="Helical" evidence="2">
    <location>
        <begin position="41"/>
        <end position="58"/>
    </location>
</feature>
<evidence type="ECO:0000259" key="3">
    <source>
        <dbReference type="Pfam" id="PF05569"/>
    </source>
</evidence>
<dbReference type="Proteomes" id="UP000253562">
    <property type="component" value="Unassembled WGS sequence"/>
</dbReference>
<feature type="domain" description="DUF1559" evidence="4">
    <location>
        <begin position="711"/>
        <end position="869"/>
    </location>
</feature>
<evidence type="ECO:0000259" key="4">
    <source>
        <dbReference type="Pfam" id="PF07596"/>
    </source>
</evidence>
<feature type="region of interest" description="Disordered" evidence="1">
    <location>
        <begin position="377"/>
        <end position="399"/>
    </location>
</feature>
<dbReference type="OrthoDB" id="285651at2"/>
<keyword evidence="2" id="KW-1133">Transmembrane helix</keyword>
<keyword evidence="2" id="KW-0472">Membrane</keyword>
<keyword evidence="2" id="KW-0812">Transmembrane</keyword>
<evidence type="ECO:0000313" key="6">
    <source>
        <dbReference type="Proteomes" id="UP000253562"/>
    </source>
</evidence>
<gene>
    <name evidence="5" type="ORF">DTL42_15310</name>
</gene>
<feature type="domain" description="Peptidase M56" evidence="3">
    <location>
        <begin position="143"/>
        <end position="339"/>
    </location>
</feature>
<sequence>MFAQIALWLLWIVLQCSVVGLIAIVLLFPLARSLPDTRGRLALSGLAAMGIVLMAGVIPGRGWLVPSPEVASPSQSAVREDSLLQKPQAVETAPTITEPANATPTTAEPLAIQWQRLTDWFVPTELPALEPQAAQPQPTPRSASWMLWFTAILITAQLLAVVRIAGGLWALKLLERRSRPCDDVDMQTRLARLSSPSGIQAPLKLAVIDRLQTPAVVGWRRFTILLPAEFSQWNGAQRDAVLAHELAHITRRDGWWRAIAVLLQALHFYNPLAFALSRRYTLEQELAADKLACDWLGDRESYLQSLATLALRQAPPAPAWSTLAFLPSRSMFLRRLEMLREVPRHFSQATERALQFGSLALLLVAALAVGGLRPLSAQPPENTAEKEAVPPQSQVRTPRSLAELLPNDLAELAIEIKLAELMQMPQVAEMLSPPDGINRTSETSFGDILQQQVTLFPTNQVESVLYVEKLNASGPPTRVTIVRLKQDLTENDVKHLGKPLPSLSDSVTAGAIFEKGDSYVLATEYAYYQSTDVEVLKRISEFNRTDSKTRDSLSKHLSASDSPLRVSVDWPTFGKRLLSQPGFANSPNQLMIAPLTKTAKRWSIELVPQDANKKASLRATGEFTTLEEAKQAEATLTSMRTLIQNLLATDQFTKLAESAPDAAHIKQLIDLAGNLLQTTKIETQGTNVVVTGSTGMTSEQLLATFLPAMHQARLAAQRMADVNSLRQLALAFYNYHDTYGHFPQAVVVDAESGQKRSWRVELLPYLGKQDLYEQYRKDEPWDSEANRKLIAQMPPIFGASGSPDRTSTSFFAVTGPNTALAPVDLKAAKANGAQTPPRPTSIGDNPTYNDFPDGLANTILLIQTKKDVPWTKPEDLPLAEADVAKLGGFHPGIFLAARSDGSVTALTNTVDPEIWHLMLIRNDGKAFPQ</sequence>
<protein>
    <submittedName>
        <fullName evidence="5">DUF1559 domain-containing protein</fullName>
    </submittedName>
</protein>
<dbReference type="Pfam" id="PF05569">
    <property type="entry name" value="Peptidase_M56"/>
    <property type="match status" value="1"/>
</dbReference>
<dbReference type="PANTHER" id="PTHR34978:SF3">
    <property type="entry name" value="SLR0241 PROTEIN"/>
    <property type="match status" value="1"/>
</dbReference>
<feature type="transmembrane region" description="Helical" evidence="2">
    <location>
        <begin position="145"/>
        <end position="171"/>
    </location>
</feature>
<comment type="caution">
    <text evidence="5">The sequence shown here is derived from an EMBL/GenBank/DDBJ whole genome shotgun (WGS) entry which is preliminary data.</text>
</comment>
<dbReference type="RefSeq" id="WP_114369603.1">
    <property type="nucleotide sequence ID" value="NZ_QPEX01000030.1"/>
</dbReference>
<dbReference type="InterPro" id="IPR052173">
    <property type="entry name" value="Beta-lactam_resp_regulator"/>
</dbReference>
<reference evidence="5 6" key="1">
    <citation type="submission" date="2018-07" db="EMBL/GenBank/DDBJ databases">
        <title>Comparative genomes isolates from brazilian mangrove.</title>
        <authorList>
            <person name="De Araujo J.E."/>
            <person name="Taketani R.G."/>
            <person name="Silva M.C.P."/>
            <person name="Lourenco M.V."/>
            <person name="Oliveira V.M."/>
            <person name="Andreote F.D."/>
        </authorList>
    </citation>
    <scope>NUCLEOTIDE SEQUENCE [LARGE SCALE GENOMIC DNA]</scope>
    <source>
        <strain evidence="5 6">HEX PRIS-MGV</strain>
    </source>
</reference>
<dbReference type="InterPro" id="IPR011453">
    <property type="entry name" value="DUF1559"/>
</dbReference>
<name>A0A368KP54_9BACT</name>
<evidence type="ECO:0000256" key="1">
    <source>
        <dbReference type="SAM" id="MobiDB-lite"/>
    </source>
</evidence>
<dbReference type="PANTHER" id="PTHR34978">
    <property type="entry name" value="POSSIBLE SENSOR-TRANSDUCER PROTEIN BLAR"/>
    <property type="match status" value="1"/>
</dbReference>
<dbReference type="InterPro" id="IPR008756">
    <property type="entry name" value="Peptidase_M56"/>
</dbReference>
<organism evidence="5 6">
    <name type="scientific">Bremerella cremea</name>
    <dbReference type="NCBI Taxonomy" id="1031537"/>
    <lineage>
        <taxon>Bacteria</taxon>
        <taxon>Pseudomonadati</taxon>
        <taxon>Planctomycetota</taxon>
        <taxon>Planctomycetia</taxon>
        <taxon>Pirellulales</taxon>
        <taxon>Pirellulaceae</taxon>
        <taxon>Bremerella</taxon>
    </lineage>
</organism>
<dbReference type="EMBL" id="QPEX01000030">
    <property type="protein sequence ID" value="RCS46334.1"/>
    <property type="molecule type" value="Genomic_DNA"/>
</dbReference>
<dbReference type="CDD" id="cd07341">
    <property type="entry name" value="M56_BlaR1_MecR1_like"/>
    <property type="match status" value="1"/>
</dbReference>
<evidence type="ECO:0000313" key="5">
    <source>
        <dbReference type="EMBL" id="RCS46334.1"/>
    </source>
</evidence>
<proteinExistence type="predicted"/>
<dbReference type="AlphaFoldDB" id="A0A368KP54"/>